<evidence type="ECO:0000256" key="5">
    <source>
        <dbReference type="ARBA" id="ARBA00022448"/>
    </source>
</evidence>
<proteinExistence type="inferred from homology"/>
<dbReference type="Pfam" id="PF00006">
    <property type="entry name" value="ATP-synt_ab"/>
    <property type="match status" value="1"/>
</dbReference>
<dbReference type="Pfam" id="PF18269">
    <property type="entry name" value="T3SS_ATPase_C"/>
    <property type="match status" value="1"/>
</dbReference>
<dbReference type="InterPro" id="IPR050053">
    <property type="entry name" value="ATPase_alpha/beta_chains"/>
</dbReference>
<reference evidence="17" key="1">
    <citation type="journal article" date="2014" name="Int. J. Syst. Evol. Microbiol.">
        <title>Complete genome sequence of Corynebacterium casei LMG S-19264T (=DSM 44701T), isolated from a smear-ripened cheese.</title>
        <authorList>
            <consortium name="US DOE Joint Genome Institute (JGI-PGF)"/>
            <person name="Walter F."/>
            <person name="Albersmeier A."/>
            <person name="Kalinowski J."/>
            <person name="Ruckert C."/>
        </authorList>
    </citation>
    <scope>NUCLEOTIDE SEQUENCE</scope>
    <source>
        <strain evidence="17">CGMCC 1.15519</strain>
    </source>
</reference>
<evidence type="ECO:0000313" key="18">
    <source>
        <dbReference type="Proteomes" id="UP000635071"/>
    </source>
</evidence>
<feature type="domain" description="AAA+ ATPase" evidence="16">
    <location>
        <begin position="161"/>
        <end position="343"/>
    </location>
</feature>
<keyword evidence="10" id="KW-0067">ATP-binding</keyword>
<dbReference type="GO" id="GO:0030254">
    <property type="term" value="P:protein secretion by the type III secretion system"/>
    <property type="evidence" value="ECO:0007669"/>
    <property type="project" value="InterPro"/>
</dbReference>
<evidence type="ECO:0000256" key="7">
    <source>
        <dbReference type="ARBA" id="ARBA00022741"/>
    </source>
</evidence>
<dbReference type="InterPro" id="IPR003593">
    <property type="entry name" value="AAA+_ATPase"/>
</dbReference>
<dbReference type="InterPro" id="IPR040627">
    <property type="entry name" value="T3SS_ATPase_C"/>
</dbReference>
<keyword evidence="15" id="KW-0066">ATP synthesis</keyword>
<evidence type="ECO:0000256" key="11">
    <source>
        <dbReference type="ARBA" id="ARBA00022927"/>
    </source>
</evidence>
<dbReference type="NCBIfam" id="TIGR01026">
    <property type="entry name" value="fliI_yscN"/>
    <property type="match status" value="1"/>
</dbReference>
<evidence type="ECO:0000259" key="16">
    <source>
        <dbReference type="SMART" id="SM00382"/>
    </source>
</evidence>
<dbReference type="GO" id="GO:0044781">
    <property type="term" value="P:bacterial-type flagellum organization"/>
    <property type="evidence" value="ECO:0007669"/>
    <property type="project" value="UniProtKB-KW"/>
</dbReference>
<name>A0A917ECH2_9SPHN</name>
<dbReference type="PANTHER" id="PTHR15184:SF81">
    <property type="entry name" value="FLAGELLUM-SPECIFIC ATP SYNTHASE"/>
    <property type="match status" value="1"/>
</dbReference>
<dbReference type="Proteomes" id="UP000635071">
    <property type="component" value="Unassembled WGS sequence"/>
</dbReference>
<gene>
    <name evidence="17" type="primary">fliI</name>
    <name evidence="17" type="ORF">GCM10011529_29230</name>
</gene>
<evidence type="ECO:0000256" key="3">
    <source>
        <dbReference type="ARBA" id="ARBA00012473"/>
    </source>
</evidence>
<dbReference type="RefSeq" id="WP_243450800.1">
    <property type="nucleotide sequence ID" value="NZ_BMJM01000014.1"/>
</dbReference>
<evidence type="ECO:0000256" key="10">
    <source>
        <dbReference type="ARBA" id="ARBA00022840"/>
    </source>
</evidence>
<dbReference type="GO" id="GO:0016887">
    <property type="term" value="F:ATP hydrolysis activity"/>
    <property type="evidence" value="ECO:0007669"/>
    <property type="project" value="InterPro"/>
</dbReference>
<dbReference type="EC" id="7.1.2.2" evidence="3"/>
<keyword evidence="6" id="KW-0963">Cytoplasm</keyword>
<dbReference type="SMART" id="SM00382">
    <property type="entry name" value="AAA"/>
    <property type="match status" value="1"/>
</dbReference>
<keyword evidence="18" id="KW-1185">Reference proteome</keyword>
<evidence type="ECO:0000256" key="2">
    <source>
        <dbReference type="ARBA" id="ARBA00008936"/>
    </source>
</evidence>
<keyword evidence="14" id="KW-1006">Bacterial flagellum protein export</keyword>
<evidence type="ECO:0000256" key="15">
    <source>
        <dbReference type="ARBA" id="ARBA00023310"/>
    </source>
</evidence>
<evidence type="ECO:0000256" key="13">
    <source>
        <dbReference type="ARBA" id="ARBA00023065"/>
    </source>
</evidence>
<reference evidence="17" key="2">
    <citation type="submission" date="2020-09" db="EMBL/GenBank/DDBJ databases">
        <authorList>
            <person name="Sun Q."/>
            <person name="Zhou Y."/>
        </authorList>
    </citation>
    <scope>NUCLEOTIDE SEQUENCE</scope>
    <source>
        <strain evidence="17">CGMCC 1.15519</strain>
    </source>
</reference>
<evidence type="ECO:0000256" key="4">
    <source>
        <dbReference type="ARBA" id="ARBA00020580"/>
    </source>
</evidence>
<dbReference type="GO" id="GO:0030257">
    <property type="term" value="C:type III protein secretion system complex"/>
    <property type="evidence" value="ECO:0007669"/>
    <property type="project" value="InterPro"/>
</dbReference>
<keyword evidence="8" id="KW-0375">Hydrogen ion transport</keyword>
<dbReference type="GO" id="GO:0005524">
    <property type="term" value="F:ATP binding"/>
    <property type="evidence" value="ECO:0007669"/>
    <property type="project" value="UniProtKB-KW"/>
</dbReference>
<organism evidence="17 18">
    <name type="scientific">Sandarakinorhabdus glacialis</name>
    <dbReference type="NCBI Taxonomy" id="1614636"/>
    <lineage>
        <taxon>Bacteria</taxon>
        <taxon>Pseudomonadati</taxon>
        <taxon>Pseudomonadota</taxon>
        <taxon>Alphaproteobacteria</taxon>
        <taxon>Sphingomonadales</taxon>
        <taxon>Sphingosinicellaceae</taxon>
        <taxon>Sandarakinorhabdus</taxon>
    </lineage>
</organism>
<sequence length="440" mass="45167">MSVSAAMASVLDSLVVPDLPVRRGGRVVAFDGTTIEAVGIEALVGGRAIVGQDRQAAEIIGFRDGRALLMGLSPLAGIVPGAIVLTDSRLDEVAVGSALLGRVIDGLGRPLDGLGPVGSGAVPGMRRGVSRPQMGPGERSRVSEVLATGVRAIDGLLTLGRGQRVGIMAGTGVGKSVLLGQVARWAAADVVVMALIGERGREITDFIETELSGPARARTVTVAVPAADAPLLRVRGAERAFAIAEGFRDEGKHVLLILDSLSRVVHGAREVALARGENGGARGYPPSALALIAALAERAGGDRRSGGAITAIVTVLSEDGGNDPVVDAARGVLDGHILLSRRLAGRGQFPAIDLGASASRVMADVCTPEHLAAAARFRRLASLVEDNRDLVLMGAYSPGADAELDAALALAGPLERYLVQPRADRIGFEAARDALVQLVA</sequence>
<evidence type="ECO:0000256" key="8">
    <source>
        <dbReference type="ARBA" id="ARBA00022781"/>
    </source>
</evidence>
<dbReference type="PANTHER" id="PTHR15184">
    <property type="entry name" value="ATP SYNTHASE"/>
    <property type="match status" value="1"/>
</dbReference>
<evidence type="ECO:0000256" key="1">
    <source>
        <dbReference type="ARBA" id="ARBA00004496"/>
    </source>
</evidence>
<comment type="similarity">
    <text evidence="2">Belongs to the ATPase alpha/beta chains family.</text>
</comment>
<dbReference type="EMBL" id="BMJM01000014">
    <property type="protein sequence ID" value="GGE20730.1"/>
    <property type="molecule type" value="Genomic_DNA"/>
</dbReference>
<comment type="caution">
    <text evidence="17">The sequence shown here is derived from an EMBL/GenBank/DDBJ whole genome shotgun (WGS) entry which is preliminary data.</text>
</comment>
<dbReference type="AlphaFoldDB" id="A0A917ECH2"/>
<evidence type="ECO:0000313" key="17">
    <source>
        <dbReference type="EMBL" id="GGE20730.1"/>
    </source>
</evidence>
<accession>A0A917ECH2</accession>
<dbReference type="SUPFAM" id="SSF52540">
    <property type="entry name" value="P-loop containing nucleoside triphosphate hydrolases"/>
    <property type="match status" value="1"/>
</dbReference>
<evidence type="ECO:0000256" key="6">
    <source>
        <dbReference type="ARBA" id="ARBA00022490"/>
    </source>
</evidence>
<dbReference type="GO" id="GO:0005737">
    <property type="term" value="C:cytoplasm"/>
    <property type="evidence" value="ECO:0007669"/>
    <property type="project" value="UniProtKB-SubCell"/>
</dbReference>
<keyword evidence="13" id="KW-0406">Ion transport</keyword>
<dbReference type="GO" id="GO:0046933">
    <property type="term" value="F:proton-transporting ATP synthase activity, rotational mechanism"/>
    <property type="evidence" value="ECO:0007669"/>
    <property type="project" value="TreeGrafter"/>
</dbReference>
<keyword evidence="5" id="KW-0813">Transport</keyword>
<dbReference type="Gene3D" id="3.40.50.12240">
    <property type="match status" value="1"/>
</dbReference>
<dbReference type="InterPro" id="IPR005714">
    <property type="entry name" value="ATPase_T3SS_FliI/YscN"/>
</dbReference>
<keyword evidence="11" id="KW-0653">Protein transport</keyword>
<protein>
    <recommendedName>
        <fullName evidence="4">Flagellum-specific ATP synthase</fullName>
        <ecNumber evidence="3">7.1.2.2</ecNumber>
    </recommendedName>
</protein>
<evidence type="ECO:0000256" key="14">
    <source>
        <dbReference type="ARBA" id="ARBA00023225"/>
    </source>
</evidence>
<keyword evidence="7" id="KW-0547">Nucleotide-binding</keyword>
<evidence type="ECO:0000256" key="9">
    <source>
        <dbReference type="ARBA" id="ARBA00022795"/>
    </source>
</evidence>
<comment type="subcellular location">
    <subcellularLocation>
        <location evidence="1">Cytoplasm</location>
    </subcellularLocation>
</comment>
<keyword evidence="12" id="KW-1278">Translocase</keyword>
<dbReference type="InterPro" id="IPR027417">
    <property type="entry name" value="P-loop_NTPase"/>
</dbReference>
<dbReference type="InterPro" id="IPR000194">
    <property type="entry name" value="ATPase_F1/V1/A1_a/bsu_nucl-bd"/>
</dbReference>
<evidence type="ECO:0000256" key="12">
    <source>
        <dbReference type="ARBA" id="ARBA00022967"/>
    </source>
</evidence>
<keyword evidence="9" id="KW-1005">Bacterial flagellum biogenesis</keyword>